<keyword evidence="5 8" id="KW-0812">Transmembrane</keyword>
<comment type="caution">
    <text evidence="9">The sequence shown here is derived from an EMBL/GenBank/DDBJ whole genome shotgun (WGS) entry which is preliminary data.</text>
</comment>
<evidence type="ECO:0000256" key="1">
    <source>
        <dbReference type="ARBA" id="ARBA00002249"/>
    </source>
</evidence>
<evidence type="ECO:0000256" key="4">
    <source>
        <dbReference type="ARBA" id="ARBA00022475"/>
    </source>
</evidence>
<evidence type="ECO:0000256" key="6">
    <source>
        <dbReference type="ARBA" id="ARBA00022989"/>
    </source>
</evidence>
<dbReference type="PIRSF" id="PIRSF006060">
    <property type="entry name" value="AA_transporter"/>
    <property type="match status" value="1"/>
</dbReference>
<comment type="similarity">
    <text evidence="3">Belongs to the amino acid-polyamine-organocation (APC) superfamily.</text>
</comment>
<feature type="transmembrane region" description="Helical" evidence="8">
    <location>
        <begin position="53"/>
        <end position="73"/>
    </location>
</feature>
<feature type="transmembrane region" description="Helical" evidence="8">
    <location>
        <begin position="169"/>
        <end position="191"/>
    </location>
</feature>
<keyword evidence="10" id="KW-1185">Reference proteome</keyword>
<evidence type="ECO:0000256" key="2">
    <source>
        <dbReference type="ARBA" id="ARBA00004651"/>
    </source>
</evidence>
<feature type="transmembrane region" description="Helical" evidence="8">
    <location>
        <begin position="449"/>
        <end position="468"/>
    </location>
</feature>
<dbReference type="Proteomes" id="UP001526201">
    <property type="component" value="Unassembled WGS sequence"/>
</dbReference>
<evidence type="ECO:0000313" key="10">
    <source>
        <dbReference type="Proteomes" id="UP001526201"/>
    </source>
</evidence>
<proteinExistence type="inferred from homology"/>
<comment type="subcellular location">
    <subcellularLocation>
        <location evidence="2">Cell membrane</location>
        <topology evidence="2">Multi-pass membrane protein</topology>
    </subcellularLocation>
</comment>
<dbReference type="PANTHER" id="PTHR42770">
    <property type="entry name" value="AMINO ACID TRANSPORTER-RELATED"/>
    <property type="match status" value="1"/>
</dbReference>
<dbReference type="Pfam" id="PF13520">
    <property type="entry name" value="AA_permease_2"/>
    <property type="match status" value="1"/>
</dbReference>
<feature type="transmembrane region" description="Helical" evidence="8">
    <location>
        <begin position="211"/>
        <end position="235"/>
    </location>
</feature>
<evidence type="ECO:0000256" key="3">
    <source>
        <dbReference type="ARBA" id="ARBA00009523"/>
    </source>
</evidence>
<feature type="transmembrane region" description="Helical" evidence="8">
    <location>
        <begin position="306"/>
        <end position="331"/>
    </location>
</feature>
<feature type="transmembrane region" description="Helical" evidence="8">
    <location>
        <begin position="140"/>
        <end position="157"/>
    </location>
</feature>
<gene>
    <name evidence="9" type="ORF">H7J73_05795</name>
</gene>
<name>A0ABT3C7X6_9MYCO</name>
<keyword evidence="6 8" id="KW-1133">Transmembrane helix</keyword>
<dbReference type="RefSeq" id="WP_264066317.1">
    <property type="nucleotide sequence ID" value="NZ_JACKTY010000014.1"/>
</dbReference>
<evidence type="ECO:0000313" key="9">
    <source>
        <dbReference type="EMBL" id="MCV7225545.1"/>
    </source>
</evidence>
<feature type="transmembrane region" description="Helical" evidence="8">
    <location>
        <begin position="388"/>
        <end position="410"/>
    </location>
</feature>
<dbReference type="EMBL" id="JACKTY010000014">
    <property type="protein sequence ID" value="MCV7225545.1"/>
    <property type="molecule type" value="Genomic_DNA"/>
</dbReference>
<sequence>MSRPTGSRTTQTKQSLRRDVNVWGAIGVSLALLAPSMAANLTPQAAASSVGRAVPLVFAAATVGVLLISWTFVRLSQRFHHAGSVYGFVGATLGSRIGVVAGWALIGVYLLFAVITSAAVGIFSSALLDATGVWSTPPDWASFLFSALALIAVAALAARPVKVGSRALLGIEGVTVGLILVVTLVVLVRLLTHHAPGGHTFSWSVFSVPTGTPITAVFLGVVYGFLAFAGFEAAATLGEETESPKRAIPQAILGTVVFAGGFFILVTAVEVSAFGADADGVQALTSSGSLLGDLGSQYVAGWVGDLITAGVIASAFGSALASVTGASRLVFALSRDGFGPARLADISERHHVPTRAVLTVVGATAIVGAVAAAIGLTPFEIFADGGSVGVLILLITYALATIGAVRLLFFGPGRGEVARWEIVVPVAGLVVLAYTLFRNVVPYPIGDGAWFPILALLWLVVGVALVLARPEAARRAGAALARSDGLNSKDTATPA</sequence>
<feature type="transmembrane region" description="Helical" evidence="8">
    <location>
        <begin position="20"/>
        <end position="41"/>
    </location>
</feature>
<accession>A0ABT3C7X6</accession>
<keyword evidence="7 8" id="KW-0472">Membrane</keyword>
<keyword evidence="4" id="KW-1003">Cell membrane</keyword>
<dbReference type="PANTHER" id="PTHR42770:SF16">
    <property type="entry name" value="AMINO ACID PERMEASE"/>
    <property type="match status" value="1"/>
</dbReference>
<evidence type="ECO:0000256" key="8">
    <source>
        <dbReference type="SAM" id="Phobius"/>
    </source>
</evidence>
<reference evidence="9 10" key="1">
    <citation type="journal article" date="2022" name="BMC Genomics">
        <title>Comparative genome analysis of mycobacteria focusing on tRNA and non-coding RNA.</title>
        <authorList>
            <person name="Behra P.R.K."/>
            <person name="Pettersson B.M.F."/>
            <person name="Ramesh M."/>
            <person name="Das S."/>
            <person name="Dasgupta S."/>
            <person name="Kirsebom L.A."/>
        </authorList>
    </citation>
    <scope>NUCLEOTIDE SEQUENCE [LARGE SCALE GENOMIC DNA]</scope>
    <source>
        <strain evidence="9 10">DSM 44078</strain>
    </source>
</reference>
<protein>
    <submittedName>
        <fullName evidence="9">APC family permease</fullName>
    </submittedName>
</protein>
<dbReference type="InterPro" id="IPR050367">
    <property type="entry name" value="APC_superfamily"/>
</dbReference>
<dbReference type="InterPro" id="IPR002293">
    <property type="entry name" value="AA/rel_permease1"/>
</dbReference>
<feature type="transmembrane region" description="Helical" evidence="8">
    <location>
        <begin position="352"/>
        <end position="376"/>
    </location>
</feature>
<feature type="transmembrane region" description="Helical" evidence="8">
    <location>
        <begin position="417"/>
        <end position="437"/>
    </location>
</feature>
<feature type="transmembrane region" description="Helical" evidence="8">
    <location>
        <begin position="247"/>
        <end position="269"/>
    </location>
</feature>
<dbReference type="Gene3D" id="1.20.1740.10">
    <property type="entry name" value="Amino acid/polyamine transporter I"/>
    <property type="match status" value="1"/>
</dbReference>
<evidence type="ECO:0000256" key="7">
    <source>
        <dbReference type="ARBA" id="ARBA00023136"/>
    </source>
</evidence>
<evidence type="ECO:0000256" key="5">
    <source>
        <dbReference type="ARBA" id="ARBA00022692"/>
    </source>
</evidence>
<feature type="transmembrane region" description="Helical" evidence="8">
    <location>
        <begin position="103"/>
        <end position="128"/>
    </location>
</feature>
<organism evidence="9 10">
    <name type="scientific">Mycolicibacterium komossense</name>
    <dbReference type="NCBI Taxonomy" id="1779"/>
    <lineage>
        <taxon>Bacteria</taxon>
        <taxon>Bacillati</taxon>
        <taxon>Actinomycetota</taxon>
        <taxon>Actinomycetes</taxon>
        <taxon>Mycobacteriales</taxon>
        <taxon>Mycobacteriaceae</taxon>
        <taxon>Mycolicibacterium</taxon>
    </lineage>
</organism>
<comment type="function">
    <text evidence="1">Probable amino-acid or metabolite transport protein.</text>
</comment>